<proteinExistence type="predicted"/>
<dbReference type="EMBL" id="BGOW01000002">
    <property type="protein sequence ID" value="GBL44637.1"/>
    <property type="molecule type" value="Genomic_DNA"/>
</dbReference>
<evidence type="ECO:0000313" key="3">
    <source>
        <dbReference type="Proteomes" id="UP000286806"/>
    </source>
</evidence>
<dbReference type="Proteomes" id="UP000286806">
    <property type="component" value="Unassembled WGS sequence"/>
</dbReference>
<gene>
    <name evidence="2" type="ORF">SFMTTN_0437</name>
</gene>
<organism evidence="2 3">
    <name type="scientific">Sulfuriferula multivorans</name>
    <dbReference type="NCBI Taxonomy" id="1559896"/>
    <lineage>
        <taxon>Bacteria</taxon>
        <taxon>Pseudomonadati</taxon>
        <taxon>Pseudomonadota</taxon>
        <taxon>Betaproteobacteria</taxon>
        <taxon>Nitrosomonadales</taxon>
        <taxon>Sulfuricellaceae</taxon>
        <taxon>Sulfuriferula</taxon>
    </lineage>
</organism>
<sequence>MVSRRLAGFTLFELLGIILLVSVLSLVLYDRFLGYQALAEKTAMEMTVINMRSGLRLRVAELMMGGKMDEIAGLVHENPINWLAAPPPNYIGALQNPEQSAIPGNAWYFDTSRHELIYMPGSGNIFATQPRASVVRFRVAATIHPPVKGGSKIPKVEGVTLVRVP</sequence>
<reference evidence="2 3" key="1">
    <citation type="journal article" date="2019" name="Front. Microbiol.">
        <title>Genomes of Neutrophilic Sulfur-Oxidizing Chemolithoautotrophs Representing 9 Proteobacterial Species From 8 Genera.</title>
        <authorList>
            <person name="Watanabe T."/>
            <person name="Kojima H."/>
            <person name="Umezawa K."/>
            <person name="Hori C."/>
            <person name="Takasuka T.E."/>
            <person name="Kato Y."/>
            <person name="Fukui M."/>
        </authorList>
    </citation>
    <scope>NUCLEOTIDE SEQUENCE [LARGE SCALE GENOMIC DNA]</scope>
    <source>
        <strain evidence="2 3">TTN</strain>
    </source>
</reference>
<keyword evidence="3" id="KW-1185">Reference proteome</keyword>
<feature type="transmembrane region" description="Helical" evidence="1">
    <location>
        <begin position="6"/>
        <end position="29"/>
    </location>
</feature>
<evidence type="ECO:0000256" key="1">
    <source>
        <dbReference type="SAM" id="Phobius"/>
    </source>
</evidence>
<comment type="caution">
    <text evidence="2">The sequence shown here is derived from an EMBL/GenBank/DDBJ whole genome shotgun (WGS) entry which is preliminary data.</text>
</comment>
<keyword evidence="1" id="KW-0472">Membrane</keyword>
<evidence type="ECO:0000313" key="2">
    <source>
        <dbReference type="EMBL" id="GBL44637.1"/>
    </source>
</evidence>
<accession>A0A401JAJ6</accession>
<name>A0A401JAJ6_9PROT</name>
<dbReference type="AlphaFoldDB" id="A0A401JAJ6"/>
<keyword evidence="1" id="KW-0812">Transmembrane</keyword>
<keyword evidence="1" id="KW-1133">Transmembrane helix</keyword>
<protein>
    <submittedName>
        <fullName evidence="2">MSHA pilin protein MshA</fullName>
    </submittedName>
</protein>